<sequence length="144" mass="16044">MSTAYDVRDQLFQAFNDHNLGQLGLYYSASAVWIGPEGVAEGLEQIVTVYEQLLAAFPDARMTPWYKATFSDPAVTEWMLTGTHTGPFLLPCGRYLEGSCRQIAVRGCCVAHVEHDRVITHQVYYDQLELCSQLGLPRVAATVD</sequence>
<organism evidence="1 2">
    <name type="scientific">Microbispora bryophytorum subsp. camponoti</name>
    <dbReference type="NCBI Taxonomy" id="1677852"/>
    <lineage>
        <taxon>Bacteria</taxon>
        <taxon>Bacillati</taxon>
        <taxon>Actinomycetota</taxon>
        <taxon>Actinomycetes</taxon>
        <taxon>Streptosporangiales</taxon>
        <taxon>Streptosporangiaceae</taxon>
        <taxon>Microbispora</taxon>
    </lineage>
</organism>
<dbReference type="SUPFAM" id="SSF54427">
    <property type="entry name" value="NTF2-like"/>
    <property type="match status" value="1"/>
</dbReference>
<comment type="caution">
    <text evidence="1">The sequence shown here is derived from an EMBL/GenBank/DDBJ whole genome shotgun (WGS) entry which is preliminary data.</text>
</comment>
<accession>A0ABR8L8J5</accession>
<evidence type="ECO:0000313" key="2">
    <source>
        <dbReference type="Proteomes" id="UP000653231"/>
    </source>
</evidence>
<dbReference type="Gene3D" id="3.10.450.50">
    <property type="match status" value="1"/>
</dbReference>
<proteinExistence type="predicted"/>
<dbReference type="InterPro" id="IPR032710">
    <property type="entry name" value="NTF2-like_dom_sf"/>
</dbReference>
<reference evidence="1 2" key="1">
    <citation type="submission" date="2020-09" db="EMBL/GenBank/DDBJ databases">
        <title>Actinomycete isolated from the Camponotus japonicus Mayr.</title>
        <authorList>
            <person name="Gong X."/>
        </authorList>
    </citation>
    <scope>NUCLEOTIDE SEQUENCE [LARGE SCALE GENOMIC DNA]</scope>
    <source>
        <strain evidence="1 2">2C-HV3</strain>
    </source>
</reference>
<protein>
    <submittedName>
        <fullName evidence="1">Ester cyclase</fullName>
    </submittedName>
</protein>
<dbReference type="Pfam" id="PF07366">
    <property type="entry name" value="SnoaL"/>
    <property type="match status" value="1"/>
</dbReference>
<dbReference type="RefSeq" id="WP_191054479.1">
    <property type="nucleotide sequence ID" value="NZ_JACXRZ010000028.1"/>
</dbReference>
<keyword evidence="2" id="KW-1185">Reference proteome</keyword>
<dbReference type="InterPro" id="IPR009959">
    <property type="entry name" value="Cyclase_SnoaL-like"/>
</dbReference>
<evidence type="ECO:0000313" key="1">
    <source>
        <dbReference type="EMBL" id="MBD3147254.1"/>
    </source>
</evidence>
<dbReference type="Proteomes" id="UP000653231">
    <property type="component" value="Unassembled WGS sequence"/>
</dbReference>
<name>A0ABR8L8J5_9ACTN</name>
<dbReference type="EMBL" id="JACXRZ010000028">
    <property type="protein sequence ID" value="MBD3147254.1"/>
    <property type="molecule type" value="Genomic_DNA"/>
</dbReference>
<gene>
    <name evidence="1" type="ORF">IEQ31_29305</name>
</gene>